<evidence type="ECO:0000256" key="3">
    <source>
        <dbReference type="ARBA" id="ARBA00023134"/>
    </source>
</evidence>
<dbReference type="SMART" id="SM00174">
    <property type="entry name" value="RHO"/>
    <property type="match status" value="1"/>
</dbReference>
<dbReference type="InterPro" id="IPR005225">
    <property type="entry name" value="Small_GTP-bd"/>
</dbReference>
<dbReference type="Proteomes" id="UP000014680">
    <property type="component" value="Unassembled WGS sequence"/>
</dbReference>
<dbReference type="PRINTS" id="PR00449">
    <property type="entry name" value="RASTRNSFRMNG"/>
</dbReference>
<keyword evidence="2" id="KW-0547">Nucleotide-binding</keyword>
<dbReference type="KEGG" id="eiv:EIN_359260"/>
<sequence length="197" mass="21903">MSAKKGPSDELPVKIVLIGALGAGKTSLIKKYCEYSGELKETIHKSMTAFNRRLKLVFPDTCGAEEIATVTSALYQNASCCIYVYDSTSVDSFKDIQNNWINEFKRFAPNKGQLPQIVCANKCDLPNAVTDDIKNKFLTEHNFKEYKTSVTTGQGIEQMFNELLPLAIEEAIKQLKAKGKTPPPLLKKEKSGKCVFL</sequence>
<keyword evidence="4" id="KW-0449">Lipoprotein</keyword>
<gene>
    <name evidence="5" type="ORF">EIN_359260</name>
</gene>
<comment type="similarity">
    <text evidence="1">Belongs to the small GTPase superfamily. Rho family.</text>
</comment>
<dbReference type="Pfam" id="PF00071">
    <property type="entry name" value="Ras"/>
    <property type="match status" value="1"/>
</dbReference>
<dbReference type="PROSITE" id="PS51419">
    <property type="entry name" value="RAB"/>
    <property type="match status" value="1"/>
</dbReference>
<evidence type="ECO:0000313" key="6">
    <source>
        <dbReference type="Proteomes" id="UP000014680"/>
    </source>
</evidence>
<dbReference type="CDD" id="cd00154">
    <property type="entry name" value="Rab"/>
    <property type="match status" value="1"/>
</dbReference>
<dbReference type="PANTHER" id="PTHR47977">
    <property type="entry name" value="RAS-RELATED PROTEIN RAB"/>
    <property type="match status" value="1"/>
</dbReference>
<dbReference type="OrthoDB" id="5853705at2759"/>
<dbReference type="EMBL" id="KB206483">
    <property type="protein sequence ID" value="ELP90843.1"/>
    <property type="molecule type" value="Genomic_DNA"/>
</dbReference>
<reference evidence="5 6" key="1">
    <citation type="submission" date="2012-10" db="EMBL/GenBank/DDBJ databases">
        <authorList>
            <person name="Zafar N."/>
            <person name="Inman J."/>
            <person name="Hall N."/>
            <person name="Lorenzi H."/>
            <person name="Caler E."/>
        </authorList>
    </citation>
    <scope>NUCLEOTIDE SEQUENCE [LARGE SCALE GENOMIC DNA]</scope>
    <source>
        <strain evidence="5 6">IP1</strain>
    </source>
</reference>
<dbReference type="SMART" id="SM00175">
    <property type="entry name" value="RAB"/>
    <property type="match status" value="1"/>
</dbReference>
<protein>
    <submittedName>
        <fullName evidence="5">Uncharacterized protein</fullName>
    </submittedName>
</protein>
<dbReference type="SUPFAM" id="SSF52540">
    <property type="entry name" value="P-loop containing nucleoside triphosphate hydrolases"/>
    <property type="match status" value="1"/>
</dbReference>
<dbReference type="SMART" id="SM00173">
    <property type="entry name" value="RAS"/>
    <property type="match status" value="1"/>
</dbReference>
<evidence type="ECO:0000256" key="1">
    <source>
        <dbReference type="ARBA" id="ARBA00010142"/>
    </source>
</evidence>
<keyword evidence="6" id="KW-1185">Reference proteome</keyword>
<dbReference type="GO" id="GO:0003924">
    <property type="term" value="F:GTPase activity"/>
    <property type="evidence" value="ECO:0007669"/>
    <property type="project" value="InterPro"/>
</dbReference>
<proteinExistence type="inferred from homology"/>
<dbReference type="GeneID" id="14889932"/>
<organism evidence="5 6">
    <name type="scientific">Entamoeba invadens IP1</name>
    <dbReference type="NCBI Taxonomy" id="370355"/>
    <lineage>
        <taxon>Eukaryota</taxon>
        <taxon>Amoebozoa</taxon>
        <taxon>Evosea</taxon>
        <taxon>Archamoebae</taxon>
        <taxon>Mastigamoebida</taxon>
        <taxon>Entamoebidae</taxon>
        <taxon>Entamoeba</taxon>
    </lineage>
</organism>
<dbReference type="RefSeq" id="XP_004257614.1">
    <property type="nucleotide sequence ID" value="XM_004257566.1"/>
</dbReference>
<dbReference type="InterPro" id="IPR050227">
    <property type="entry name" value="Rab"/>
</dbReference>
<evidence type="ECO:0000313" key="5">
    <source>
        <dbReference type="EMBL" id="ELP90843.1"/>
    </source>
</evidence>
<dbReference type="NCBIfam" id="TIGR00231">
    <property type="entry name" value="small_GTP"/>
    <property type="match status" value="1"/>
</dbReference>
<dbReference type="InterPro" id="IPR027417">
    <property type="entry name" value="P-loop_NTPase"/>
</dbReference>
<evidence type="ECO:0000256" key="4">
    <source>
        <dbReference type="ARBA" id="ARBA00023288"/>
    </source>
</evidence>
<accession>A0A0A1U7K7</accession>
<dbReference type="InterPro" id="IPR001806">
    <property type="entry name" value="Small_GTPase"/>
</dbReference>
<name>A0A0A1U7K7_ENTIV</name>
<dbReference type="VEuPathDB" id="AmoebaDB:EIN_359260"/>
<evidence type="ECO:0000256" key="2">
    <source>
        <dbReference type="ARBA" id="ARBA00022741"/>
    </source>
</evidence>
<dbReference type="AlphaFoldDB" id="A0A0A1U7K7"/>
<dbReference type="Gene3D" id="3.40.50.300">
    <property type="entry name" value="P-loop containing nucleotide triphosphate hydrolases"/>
    <property type="match status" value="1"/>
</dbReference>
<keyword evidence="3" id="KW-0342">GTP-binding</keyword>
<dbReference type="GO" id="GO:0005525">
    <property type="term" value="F:GTP binding"/>
    <property type="evidence" value="ECO:0007669"/>
    <property type="project" value="UniProtKB-KW"/>
</dbReference>